<dbReference type="InterPro" id="IPR004893">
    <property type="entry name" value="NifW"/>
</dbReference>
<evidence type="ECO:0000256" key="3">
    <source>
        <dbReference type="ARBA" id="ARBA00011284"/>
    </source>
</evidence>
<evidence type="ECO:0000256" key="1">
    <source>
        <dbReference type="ARBA" id="ARBA00002247"/>
    </source>
</evidence>
<sequence length="89" mass="10476">MMEWFYQLPGVNTLDSLESFFSFFGVPCEPERLQRASVLILREFRQRLQDAVPLRNSLESDTDTGWQLARRLLNESYLAVCEHQEASYE</sequence>
<dbReference type="STRING" id="1691903.A9B99_17355"/>
<evidence type="ECO:0000313" key="7">
    <source>
        <dbReference type="Proteomes" id="UP000078225"/>
    </source>
</evidence>
<name>A0A1B7KY01_9ENTR</name>
<reference evidence="7" key="1">
    <citation type="submission" date="2016-05" db="EMBL/GenBank/DDBJ databases">
        <authorList>
            <person name="Behera P."/>
            <person name="Vaishampayan P."/>
            <person name="Singh N."/>
            <person name="Raina V."/>
            <person name="Suar M."/>
            <person name="Pattnaik A."/>
            <person name="Rastogi G."/>
        </authorList>
    </citation>
    <scope>NUCLEOTIDE SEQUENCE [LARGE SCALE GENOMIC DNA]</scope>
    <source>
        <strain evidence="7">MP23</strain>
    </source>
</reference>
<evidence type="ECO:0000256" key="4">
    <source>
        <dbReference type="ARBA" id="ARBA00016274"/>
    </source>
</evidence>
<dbReference type="AlphaFoldDB" id="A0A1B7KY01"/>
<dbReference type="OrthoDB" id="9811868at2"/>
<dbReference type="Pfam" id="PF03206">
    <property type="entry name" value="NifW"/>
    <property type="match status" value="1"/>
</dbReference>
<protein>
    <recommendedName>
        <fullName evidence="4">Nitrogenase-stabilizing/protective protein NifW</fullName>
    </recommendedName>
</protein>
<dbReference type="RefSeq" id="WP_064601330.1">
    <property type="nucleotide sequence ID" value="NZ_LYRP01000050.1"/>
</dbReference>
<evidence type="ECO:0000256" key="2">
    <source>
        <dbReference type="ARBA" id="ARBA00008351"/>
    </source>
</evidence>
<dbReference type="GO" id="GO:0009399">
    <property type="term" value="P:nitrogen fixation"/>
    <property type="evidence" value="ECO:0007669"/>
    <property type="project" value="InterPro"/>
</dbReference>
<accession>A0A1B7KY01</accession>
<keyword evidence="5" id="KW-0535">Nitrogen fixation</keyword>
<comment type="function">
    <text evidence="1">May protect the nitrogenase Fe-Mo protein from oxidative damage.</text>
</comment>
<keyword evidence="7" id="KW-1185">Reference proteome</keyword>
<comment type="similarity">
    <text evidence="2">Belongs to the NifW family.</text>
</comment>
<gene>
    <name evidence="6" type="ORF">A9B99_17355</name>
</gene>
<evidence type="ECO:0000313" key="6">
    <source>
        <dbReference type="EMBL" id="OAT74953.1"/>
    </source>
</evidence>
<dbReference type="EMBL" id="LYRP01000050">
    <property type="protein sequence ID" value="OAT74953.1"/>
    <property type="molecule type" value="Genomic_DNA"/>
</dbReference>
<organism evidence="6 7">
    <name type="scientific">Mangrovibacter phragmitis</name>
    <dbReference type="NCBI Taxonomy" id="1691903"/>
    <lineage>
        <taxon>Bacteria</taxon>
        <taxon>Pseudomonadati</taxon>
        <taxon>Pseudomonadota</taxon>
        <taxon>Gammaproteobacteria</taxon>
        <taxon>Enterobacterales</taxon>
        <taxon>Enterobacteriaceae</taxon>
        <taxon>Mangrovibacter</taxon>
    </lineage>
</organism>
<comment type="subunit">
    <text evidence="3">Homotrimer; associates with NifD.</text>
</comment>
<comment type="caution">
    <text evidence="6">The sequence shown here is derived from an EMBL/GenBank/DDBJ whole genome shotgun (WGS) entry which is preliminary data.</text>
</comment>
<dbReference type="Proteomes" id="UP000078225">
    <property type="component" value="Unassembled WGS sequence"/>
</dbReference>
<evidence type="ECO:0000256" key="5">
    <source>
        <dbReference type="ARBA" id="ARBA00023231"/>
    </source>
</evidence>
<proteinExistence type="inferred from homology"/>